<dbReference type="PROSITE" id="PS51352">
    <property type="entry name" value="THIOREDOXIN_2"/>
    <property type="match status" value="1"/>
</dbReference>
<comment type="similarity">
    <text evidence="1">Belongs to the thioredoxin family. DsbA subfamily.</text>
</comment>
<evidence type="ECO:0000256" key="5">
    <source>
        <dbReference type="ARBA" id="ARBA00023284"/>
    </source>
</evidence>
<keyword evidence="6" id="KW-0472">Membrane</keyword>
<dbReference type="InterPro" id="IPR036249">
    <property type="entry name" value="Thioredoxin-like_sf"/>
</dbReference>
<feature type="domain" description="Thioredoxin" evidence="7">
    <location>
        <begin position="157"/>
        <end position="265"/>
    </location>
</feature>
<name>A0A1F6AMS2_9BACT</name>
<dbReference type="Gene3D" id="3.40.30.10">
    <property type="entry name" value="Glutaredoxin"/>
    <property type="match status" value="2"/>
</dbReference>
<dbReference type="InterPro" id="IPR012336">
    <property type="entry name" value="Thioredoxin-like_fold"/>
</dbReference>
<evidence type="ECO:0000313" key="9">
    <source>
        <dbReference type="Proteomes" id="UP000176609"/>
    </source>
</evidence>
<evidence type="ECO:0000256" key="1">
    <source>
        <dbReference type="ARBA" id="ARBA00005791"/>
    </source>
</evidence>
<comment type="caution">
    <text evidence="8">The sequence shown here is derived from an EMBL/GenBank/DDBJ whole genome shotgun (WGS) entry which is preliminary data.</text>
</comment>
<gene>
    <name evidence="8" type="ORF">A2960_05590</name>
</gene>
<sequence>MDNENRRQSEKKNYGVYGLVGLLVVAAFVIGSLYTKVSVLEKGIGSGAPNQAGGGEVQPTPKYKTLNEALKDYSKQIGIDGNKLTACVDSGEKKAIVDAEQKEGEGLSVQGTPAFFINGRFVGGAFPYEAFQEIIDKELAGKGSSNYKDYSDDLQKAYTGGKAFDPEPKKIEVGNAPVQGENNAKVTIVEFSDFQCPFCGRSYPTIKKVLSDYKGKVRFAYKQFPLNSIHPKAQKAAEASQCARDQGKFWELHDKLFENQTEWAT</sequence>
<dbReference type="AlphaFoldDB" id="A0A1F6AMS2"/>
<accession>A0A1F6AMS2</accession>
<keyword evidence="5" id="KW-0676">Redox-active center</keyword>
<evidence type="ECO:0000256" key="6">
    <source>
        <dbReference type="SAM" id="Phobius"/>
    </source>
</evidence>
<dbReference type="Proteomes" id="UP000176609">
    <property type="component" value="Unassembled WGS sequence"/>
</dbReference>
<proteinExistence type="inferred from homology"/>
<reference evidence="8 9" key="1">
    <citation type="journal article" date="2016" name="Nat. Commun.">
        <title>Thousands of microbial genomes shed light on interconnected biogeochemical processes in an aquifer system.</title>
        <authorList>
            <person name="Anantharaman K."/>
            <person name="Brown C.T."/>
            <person name="Hug L.A."/>
            <person name="Sharon I."/>
            <person name="Castelle C.J."/>
            <person name="Probst A.J."/>
            <person name="Thomas B.C."/>
            <person name="Singh A."/>
            <person name="Wilkins M.J."/>
            <person name="Karaoz U."/>
            <person name="Brodie E.L."/>
            <person name="Williams K.H."/>
            <person name="Hubbard S.S."/>
            <person name="Banfield J.F."/>
        </authorList>
    </citation>
    <scope>NUCLEOTIDE SEQUENCE [LARGE SCALE GENOMIC DNA]</scope>
</reference>
<dbReference type="PANTHER" id="PTHR13887">
    <property type="entry name" value="GLUTATHIONE S-TRANSFERASE KAPPA"/>
    <property type="match status" value="1"/>
</dbReference>
<dbReference type="PANTHER" id="PTHR13887:SF14">
    <property type="entry name" value="DISULFIDE BOND FORMATION PROTEIN D"/>
    <property type="match status" value="1"/>
</dbReference>
<evidence type="ECO:0000256" key="2">
    <source>
        <dbReference type="ARBA" id="ARBA00022729"/>
    </source>
</evidence>
<dbReference type="EMBL" id="MFJR01000014">
    <property type="protein sequence ID" value="OGG25999.1"/>
    <property type="molecule type" value="Genomic_DNA"/>
</dbReference>
<keyword evidence="3" id="KW-0560">Oxidoreductase</keyword>
<keyword evidence="6" id="KW-1133">Transmembrane helix</keyword>
<dbReference type="CDD" id="cd02972">
    <property type="entry name" value="DsbA_family"/>
    <property type="match status" value="1"/>
</dbReference>
<protein>
    <recommendedName>
        <fullName evidence="7">Thioredoxin domain-containing protein</fullName>
    </recommendedName>
</protein>
<evidence type="ECO:0000259" key="7">
    <source>
        <dbReference type="PROSITE" id="PS51352"/>
    </source>
</evidence>
<dbReference type="InterPro" id="IPR013766">
    <property type="entry name" value="Thioredoxin_domain"/>
</dbReference>
<dbReference type="Pfam" id="PF01323">
    <property type="entry name" value="DSBA"/>
    <property type="match status" value="1"/>
</dbReference>
<keyword evidence="2" id="KW-0732">Signal</keyword>
<evidence type="ECO:0000313" key="8">
    <source>
        <dbReference type="EMBL" id="OGG25999.1"/>
    </source>
</evidence>
<evidence type="ECO:0000256" key="4">
    <source>
        <dbReference type="ARBA" id="ARBA00023157"/>
    </source>
</evidence>
<evidence type="ECO:0000256" key="3">
    <source>
        <dbReference type="ARBA" id="ARBA00023002"/>
    </source>
</evidence>
<dbReference type="SUPFAM" id="SSF52833">
    <property type="entry name" value="Thioredoxin-like"/>
    <property type="match status" value="1"/>
</dbReference>
<feature type="transmembrane region" description="Helical" evidence="6">
    <location>
        <begin position="14"/>
        <end position="34"/>
    </location>
</feature>
<keyword evidence="6" id="KW-0812">Transmembrane</keyword>
<dbReference type="GO" id="GO:0016491">
    <property type="term" value="F:oxidoreductase activity"/>
    <property type="evidence" value="ECO:0007669"/>
    <property type="project" value="UniProtKB-KW"/>
</dbReference>
<organism evidence="8 9">
    <name type="scientific">Candidatus Gottesmanbacteria bacterium RIFCSPLOWO2_01_FULL_39_12b</name>
    <dbReference type="NCBI Taxonomy" id="1798388"/>
    <lineage>
        <taxon>Bacteria</taxon>
        <taxon>Candidatus Gottesmaniibacteriota</taxon>
    </lineage>
</organism>
<keyword evidence="4" id="KW-1015">Disulfide bond</keyword>
<dbReference type="InterPro" id="IPR001853">
    <property type="entry name" value="DSBA-like_thioredoxin_dom"/>
</dbReference>
<dbReference type="Pfam" id="PF13462">
    <property type="entry name" value="Thioredoxin_4"/>
    <property type="match status" value="1"/>
</dbReference>